<dbReference type="OrthoDB" id="4364792at2759"/>
<protein>
    <submittedName>
        <fullName evidence="1">Uncharacterized protein</fullName>
    </submittedName>
</protein>
<dbReference type="Pfam" id="PF12511">
    <property type="entry name" value="DUF3716"/>
    <property type="match status" value="1"/>
</dbReference>
<dbReference type="Proteomes" id="UP001153461">
    <property type="component" value="Unassembled WGS sequence"/>
</dbReference>
<dbReference type="EMBL" id="CAJVNV010000421">
    <property type="protein sequence ID" value="CAG8190967.1"/>
    <property type="molecule type" value="Genomic_DNA"/>
</dbReference>
<gene>
    <name evidence="1" type="ORF">PNAL_LOCUS7209</name>
</gene>
<reference evidence="1" key="1">
    <citation type="submission" date="2021-07" db="EMBL/GenBank/DDBJ databases">
        <authorList>
            <person name="Branca A.L. A."/>
        </authorList>
    </citation>
    <scope>NUCLEOTIDE SEQUENCE</scope>
</reference>
<organism evidence="1 2">
    <name type="scientific">Penicillium nalgiovense</name>
    <dbReference type="NCBI Taxonomy" id="60175"/>
    <lineage>
        <taxon>Eukaryota</taxon>
        <taxon>Fungi</taxon>
        <taxon>Dikarya</taxon>
        <taxon>Ascomycota</taxon>
        <taxon>Pezizomycotina</taxon>
        <taxon>Eurotiomycetes</taxon>
        <taxon>Eurotiomycetidae</taxon>
        <taxon>Eurotiales</taxon>
        <taxon>Aspergillaceae</taxon>
        <taxon>Penicillium</taxon>
    </lineage>
</organism>
<dbReference type="InterPro" id="IPR022190">
    <property type="entry name" value="DUF3716"/>
</dbReference>
<dbReference type="AlphaFoldDB" id="A0A9W4I0Q7"/>
<evidence type="ECO:0000313" key="2">
    <source>
        <dbReference type="Proteomes" id="UP001153461"/>
    </source>
</evidence>
<sequence length="112" mass="12943">MRYGKKTNLDLKLMRMMKPLREIVIYDITQTEFCIRLGTNSCLKAATTQIVGTQAPIPCERCKKRTWPFRECVRVLNMSRGCCGNCLWSKDPVHACSFINGTYQVQRVSYDI</sequence>
<comment type="caution">
    <text evidence="1">The sequence shown here is derived from an EMBL/GenBank/DDBJ whole genome shotgun (WGS) entry which is preliminary data.</text>
</comment>
<accession>A0A9W4I0Q7</accession>
<name>A0A9W4I0Q7_PENNA</name>
<proteinExistence type="predicted"/>
<evidence type="ECO:0000313" key="1">
    <source>
        <dbReference type="EMBL" id="CAG8190967.1"/>
    </source>
</evidence>